<keyword evidence="1" id="KW-0175">Coiled coil</keyword>
<organism evidence="2 3">
    <name type="scientific">Paenibacillus motobuensis</name>
    <dbReference type="NCBI Taxonomy" id="295324"/>
    <lineage>
        <taxon>Bacteria</taxon>
        <taxon>Bacillati</taxon>
        <taxon>Bacillota</taxon>
        <taxon>Bacilli</taxon>
        <taxon>Bacillales</taxon>
        <taxon>Paenibacillaceae</taxon>
        <taxon>Paenibacillus</taxon>
    </lineage>
</organism>
<evidence type="ECO:0008006" key="4">
    <source>
        <dbReference type="Google" id="ProtNLM"/>
    </source>
</evidence>
<sequence>MLEETKEIQAKLEHYRDMLAQMNESDSNKQWIGELIDQLQQLEEENKRLKKTILRLSAKHNPRMSTKLKDALYE</sequence>
<dbReference type="Proteomes" id="UP001500340">
    <property type="component" value="Unassembled WGS sequence"/>
</dbReference>
<evidence type="ECO:0000256" key="1">
    <source>
        <dbReference type="SAM" id="Coils"/>
    </source>
</evidence>
<proteinExistence type="predicted"/>
<evidence type="ECO:0000313" key="3">
    <source>
        <dbReference type="Proteomes" id="UP001500340"/>
    </source>
</evidence>
<accession>A0ABN0YNM9</accession>
<feature type="coiled-coil region" evidence="1">
    <location>
        <begin position="5"/>
        <end position="59"/>
    </location>
</feature>
<keyword evidence="3" id="KW-1185">Reference proteome</keyword>
<gene>
    <name evidence="2" type="ORF">GCM10008933_36190</name>
</gene>
<protein>
    <recommendedName>
        <fullName evidence="4">Ni2+-binding GTPase</fullName>
    </recommendedName>
</protein>
<comment type="caution">
    <text evidence="2">The sequence shown here is derived from an EMBL/GenBank/DDBJ whole genome shotgun (WGS) entry which is preliminary data.</text>
</comment>
<dbReference type="EMBL" id="BAAACX010000016">
    <property type="protein sequence ID" value="GAA0402512.1"/>
    <property type="molecule type" value="Genomic_DNA"/>
</dbReference>
<reference evidence="2 3" key="1">
    <citation type="journal article" date="2019" name="Int. J. Syst. Evol. Microbiol.">
        <title>The Global Catalogue of Microorganisms (GCM) 10K type strain sequencing project: providing services to taxonomists for standard genome sequencing and annotation.</title>
        <authorList>
            <consortium name="The Broad Institute Genomics Platform"/>
            <consortium name="The Broad Institute Genome Sequencing Center for Infectious Disease"/>
            <person name="Wu L."/>
            <person name="Ma J."/>
        </authorList>
    </citation>
    <scope>NUCLEOTIDE SEQUENCE [LARGE SCALE GENOMIC DNA]</scope>
    <source>
        <strain evidence="2 3">JCM 12774</strain>
    </source>
</reference>
<evidence type="ECO:0000313" key="2">
    <source>
        <dbReference type="EMBL" id="GAA0402512.1"/>
    </source>
</evidence>
<name>A0ABN0YNM9_9BACL</name>
<dbReference type="RefSeq" id="WP_343863422.1">
    <property type="nucleotide sequence ID" value="NZ_BAAACX010000016.1"/>
</dbReference>